<dbReference type="EMBL" id="JAVAMP010000005">
    <property type="protein sequence ID" value="MDP5275032.1"/>
    <property type="molecule type" value="Genomic_DNA"/>
</dbReference>
<dbReference type="RefSeq" id="WP_305992341.1">
    <property type="nucleotide sequence ID" value="NZ_JAVAMP010000005.1"/>
</dbReference>
<evidence type="ECO:0000313" key="2">
    <source>
        <dbReference type="Proteomes" id="UP001231941"/>
    </source>
</evidence>
<accession>A0ABT9J091</accession>
<reference evidence="1 2" key="1">
    <citation type="submission" date="2023-08" db="EMBL/GenBank/DDBJ databases">
        <authorList>
            <person name="Park J.-S."/>
        </authorList>
    </citation>
    <scope>NUCLEOTIDE SEQUENCE [LARGE SCALE GENOMIC DNA]</scope>
    <source>
        <strain evidence="1 2">2205SS18-9</strain>
    </source>
</reference>
<organism evidence="1 2">
    <name type="scientific">Chengkuizengella axinellae</name>
    <dbReference type="NCBI Taxonomy" id="3064388"/>
    <lineage>
        <taxon>Bacteria</taxon>
        <taxon>Bacillati</taxon>
        <taxon>Bacillota</taxon>
        <taxon>Bacilli</taxon>
        <taxon>Bacillales</taxon>
        <taxon>Paenibacillaceae</taxon>
        <taxon>Chengkuizengella</taxon>
    </lineage>
</organism>
<protein>
    <submittedName>
        <fullName evidence="1">Uncharacterized protein</fullName>
    </submittedName>
</protein>
<name>A0ABT9J091_9BACL</name>
<comment type="caution">
    <text evidence="1">The sequence shown here is derived from an EMBL/GenBank/DDBJ whole genome shotgun (WGS) entry which is preliminary data.</text>
</comment>
<proteinExistence type="predicted"/>
<keyword evidence="2" id="KW-1185">Reference proteome</keyword>
<dbReference type="Proteomes" id="UP001231941">
    <property type="component" value="Unassembled WGS sequence"/>
</dbReference>
<gene>
    <name evidence="1" type="ORF">Q5Y73_13005</name>
</gene>
<evidence type="ECO:0000313" key="1">
    <source>
        <dbReference type="EMBL" id="MDP5275032.1"/>
    </source>
</evidence>
<sequence length="202" mass="23503">MFMKLLYLVLACGILLSGIAITTSLANKDNNQIEQDQAKIALKEALSSNTEYMNAYRIEMIKKLRDALRNTHSYNIDELIKKKTLEKQRYLEELKTFDPEQYDFEIAVIELQFNYNYSIIDERTGIGFFYIEETGEYFNKIGTLKLDVNTAKIFDAFTDEELTSAQEISLHFSFTHPYNGGYLTLDTIPEKLSKLGKEENWR</sequence>